<dbReference type="SMART" id="SM00174">
    <property type="entry name" value="RHO"/>
    <property type="match status" value="1"/>
</dbReference>
<dbReference type="FunFam" id="3.40.50.300:FF:001329">
    <property type="entry name" value="Small GTP-binding protein, putative"/>
    <property type="match status" value="1"/>
</dbReference>
<sequence>MSFDLISKVVIFGASQVGKTSLIIKFVDDIFKNKGVPTIGVDFRTKDLQIKTKTVRLQLWDTSGQEVFRERFTSSIYRKAEAFILVYDLTNKDSIEELKYYFKEIQENCPKDVVIVVAGNKSDLDSKIDNPEEELQTCCKEFFFKHFKTSAKNGDNINELFNYIASSVYLKMVTNPTPKSTFTPYPIREIDPSEFIPFDPLKDLPPDFIEQDHNNEPKKKIKSKFKKCCSVF</sequence>
<dbReference type="GO" id="GO:0005525">
    <property type="term" value="F:GTP binding"/>
    <property type="evidence" value="ECO:0007669"/>
    <property type="project" value="UniProtKB-KW"/>
</dbReference>
<dbReference type="AlphaFoldDB" id="A0A9Q0RFA8"/>
<dbReference type="Proteomes" id="UP001149090">
    <property type="component" value="Unassembled WGS sequence"/>
</dbReference>
<dbReference type="OMA" id="RYWANEL"/>
<accession>A0A9Q0RFA8</accession>
<dbReference type="InterPro" id="IPR050227">
    <property type="entry name" value="Rab"/>
</dbReference>
<gene>
    <name evidence="3" type="ORF">M0811_06139</name>
</gene>
<dbReference type="Gene3D" id="3.40.50.300">
    <property type="entry name" value="P-loop containing nucleotide triphosphate hydrolases"/>
    <property type="match status" value="1"/>
</dbReference>
<dbReference type="SMART" id="SM00173">
    <property type="entry name" value="RAS"/>
    <property type="match status" value="1"/>
</dbReference>
<proteinExistence type="predicted"/>
<keyword evidence="1" id="KW-0547">Nucleotide-binding</keyword>
<reference evidence="3" key="1">
    <citation type="submission" date="2022-10" db="EMBL/GenBank/DDBJ databases">
        <title>Novel sulphate-reducing endosymbionts in the free-living metamonad Anaeramoeba.</title>
        <authorList>
            <person name="Jerlstrom-Hultqvist J."/>
            <person name="Cepicka I."/>
            <person name="Gallot-Lavallee L."/>
            <person name="Salas-Leiva D."/>
            <person name="Curtis B.A."/>
            <person name="Zahonova K."/>
            <person name="Pipaliya S."/>
            <person name="Dacks J."/>
            <person name="Roger A.J."/>
        </authorList>
    </citation>
    <scope>NUCLEOTIDE SEQUENCE</scope>
    <source>
        <strain evidence="3">BMAN</strain>
    </source>
</reference>
<evidence type="ECO:0000313" key="3">
    <source>
        <dbReference type="EMBL" id="KAJ5076559.1"/>
    </source>
</evidence>
<keyword evidence="2" id="KW-0342">GTP-binding</keyword>
<evidence type="ECO:0000256" key="1">
    <source>
        <dbReference type="ARBA" id="ARBA00022741"/>
    </source>
</evidence>
<dbReference type="InterPro" id="IPR001806">
    <property type="entry name" value="Small_GTPase"/>
</dbReference>
<dbReference type="Pfam" id="PF00071">
    <property type="entry name" value="Ras"/>
    <property type="match status" value="1"/>
</dbReference>
<dbReference type="SUPFAM" id="SSF52540">
    <property type="entry name" value="P-loop containing nucleoside triphosphate hydrolases"/>
    <property type="match status" value="1"/>
</dbReference>
<dbReference type="PRINTS" id="PR00449">
    <property type="entry name" value="RASTRNSFRMNG"/>
</dbReference>
<dbReference type="CDD" id="cd00154">
    <property type="entry name" value="Rab"/>
    <property type="match status" value="1"/>
</dbReference>
<evidence type="ECO:0000313" key="4">
    <source>
        <dbReference type="Proteomes" id="UP001149090"/>
    </source>
</evidence>
<dbReference type="NCBIfam" id="TIGR00231">
    <property type="entry name" value="small_GTP"/>
    <property type="match status" value="1"/>
</dbReference>
<dbReference type="PROSITE" id="PS51419">
    <property type="entry name" value="RAB"/>
    <property type="match status" value="1"/>
</dbReference>
<dbReference type="PROSITE" id="PS51421">
    <property type="entry name" value="RAS"/>
    <property type="match status" value="1"/>
</dbReference>
<dbReference type="PANTHER" id="PTHR47977">
    <property type="entry name" value="RAS-RELATED PROTEIN RAB"/>
    <property type="match status" value="1"/>
</dbReference>
<dbReference type="GO" id="GO:0003924">
    <property type="term" value="F:GTPase activity"/>
    <property type="evidence" value="ECO:0007669"/>
    <property type="project" value="InterPro"/>
</dbReference>
<dbReference type="InterPro" id="IPR027417">
    <property type="entry name" value="P-loop_NTPase"/>
</dbReference>
<comment type="caution">
    <text evidence="3">The sequence shown here is derived from an EMBL/GenBank/DDBJ whole genome shotgun (WGS) entry which is preliminary data.</text>
</comment>
<organism evidence="3 4">
    <name type="scientific">Anaeramoeba ignava</name>
    <name type="common">Anaerobic marine amoeba</name>
    <dbReference type="NCBI Taxonomy" id="1746090"/>
    <lineage>
        <taxon>Eukaryota</taxon>
        <taxon>Metamonada</taxon>
        <taxon>Anaeramoebidae</taxon>
        <taxon>Anaeramoeba</taxon>
    </lineage>
</organism>
<dbReference type="EMBL" id="JAPDFW010000060">
    <property type="protein sequence ID" value="KAJ5076559.1"/>
    <property type="molecule type" value="Genomic_DNA"/>
</dbReference>
<dbReference type="InterPro" id="IPR005225">
    <property type="entry name" value="Small_GTP-bd"/>
</dbReference>
<dbReference type="SMART" id="SM00175">
    <property type="entry name" value="RAB"/>
    <property type="match status" value="1"/>
</dbReference>
<keyword evidence="4" id="KW-1185">Reference proteome</keyword>
<name>A0A9Q0RFA8_ANAIG</name>
<evidence type="ECO:0000256" key="2">
    <source>
        <dbReference type="ARBA" id="ARBA00023134"/>
    </source>
</evidence>
<dbReference type="PROSITE" id="PS51420">
    <property type="entry name" value="RHO"/>
    <property type="match status" value="1"/>
</dbReference>
<protein>
    <submittedName>
        <fullName evidence="3">Ras-related protein rab-13</fullName>
    </submittedName>
</protein>
<dbReference type="SMART" id="SM00176">
    <property type="entry name" value="RAN"/>
    <property type="match status" value="1"/>
</dbReference>
<dbReference type="OrthoDB" id="26525at2759"/>